<dbReference type="OrthoDB" id="8834965at2"/>
<protein>
    <recommendedName>
        <fullName evidence="3">N-terminal of MaoC-like dehydratase domain-containing protein</fullName>
    </recommendedName>
</protein>
<evidence type="ECO:0000313" key="1">
    <source>
        <dbReference type="EMBL" id="EAW33149.1"/>
    </source>
</evidence>
<accession>A0YAJ5</accession>
<reference evidence="1 2" key="1">
    <citation type="journal article" date="2010" name="J. Bacteriol.">
        <title>Genome sequence of the oligotrophic marine Gammaproteobacterium HTCC2143, isolated from the Oregon Coast.</title>
        <authorList>
            <person name="Oh H.M."/>
            <person name="Kang I."/>
            <person name="Ferriera S."/>
            <person name="Giovannoni S.J."/>
            <person name="Cho J.C."/>
        </authorList>
    </citation>
    <scope>NUCLEOTIDE SEQUENCE [LARGE SCALE GENOMIC DNA]</scope>
    <source>
        <strain evidence="1 2">HTCC2143</strain>
    </source>
</reference>
<dbReference type="InterPro" id="IPR029069">
    <property type="entry name" value="HotDog_dom_sf"/>
</dbReference>
<comment type="caution">
    <text evidence="1">The sequence shown here is derived from an EMBL/GenBank/DDBJ whole genome shotgun (WGS) entry which is preliminary data.</text>
</comment>
<organism evidence="1 2">
    <name type="scientific">marine gamma proteobacterium HTCC2143</name>
    <dbReference type="NCBI Taxonomy" id="247633"/>
    <lineage>
        <taxon>Bacteria</taxon>
        <taxon>Pseudomonadati</taxon>
        <taxon>Pseudomonadota</taxon>
        <taxon>Gammaproteobacteria</taxon>
        <taxon>Cellvibrionales</taxon>
        <taxon>Spongiibacteraceae</taxon>
        <taxon>BD1-7 clade</taxon>
    </lineage>
</organism>
<dbReference type="eggNOG" id="ENOG502Z82E">
    <property type="taxonomic scope" value="Bacteria"/>
</dbReference>
<dbReference type="AlphaFoldDB" id="A0YAJ5"/>
<proteinExistence type="predicted"/>
<dbReference type="SUPFAM" id="SSF54637">
    <property type="entry name" value="Thioesterase/thiol ester dehydrase-isomerase"/>
    <property type="match status" value="1"/>
</dbReference>
<evidence type="ECO:0008006" key="3">
    <source>
        <dbReference type="Google" id="ProtNLM"/>
    </source>
</evidence>
<evidence type="ECO:0000313" key="2">
    <source>
        <dbReference type="Proteomes" id="UP000004931"/>
    </source>
</evidence>
<dbReference type="EMBL" id="AAVT01000001">
    <property type="protein sequence ID" value="EAW33149.1"/>
    <property type="molecule type" value="Genomic_DNA"/>
</dbReference>
<sequence length="321" mass="35365">MKEALFSTALEENDGVLSGPFRQPRQMLAEQEYDGHLSIHDDSQAQELGFSGAPIEGPTHFSQFEPLMYKIWGDQWLESGCISSHFKNVVVEGDEVQAFAEIPAAGATITKIWATKKTGEPVLVGTASLGPDHPETELDKLMASRPTPDKLVILEHMSIGDKSTNVDKVRMDYDQHLGNSYPFTLANKLDKITENCAWYSVDGAVVSPWGKPIIPIEMISPLVTHTSSGLKSQAKGPAIGLFADLEIRMIKGPLFVGQEYLLEREVVGLGESRRTESVWIKTLIKDPQSGELLATTLLNSATLKHSYAKYEEEAKRIGKVL</sequence>
<dbReference type="Proteomes" id="UP000004931">
    <property type="component" value="Unassembled WGS sequence"/>
</dbReference>
<gene>
    <name evidence="1" type="ORF">GP2143_17876</name>
</gene>
<name>A0YAJ5_9GAMM</name>
<keyword evidence="2" id="KW-1185">Reference proteome</keyword>